<dbReference type="GO" id="GO:0016757">
    <property type="term" value="F:glycosyltransferase activity"/>
    <property type="evidence" value="ECO:0007669"/>
    <property type="project" value="UniProtKB-KW"/>
</dbReference>
<dbReference type="SUPFAM" id="SSF53756">
    <property type="entry name" value="UDP-Glycosyltransferase/glycogen phosphorylase"/>
    <property type="match status" value="1"/>
</dbReference>
<dbReference type="PANTHER" id="PTHR12526">
    <property type="entry name" value="GLYCOSYLTRANSFERASE"/>
    <property type="match status" value="1"/>
</dbReference>
<keyword evidence="2 5" id="KW-0808">Transferase</keyword>
<protein>
    <submittedName>
        <fullName evidence="5">Putative glycosyltransferase</fullName>
    </submittedName>
</protein>
<name>A0A6H1ZIY5_9ZZZZ</name>
<feature type="domain" description="Glycosyltransferase subfamily 4-like N-terminal" evidence="4">
    <location>
        <begin position="252"/>
        <end position="356"/>
    </location>
</feature>
<dbReference type="CDD" id="cd03801">
    <property type="entry name" value="GT4_PimA-like"/>
    <property type="match status" value="1"/>
</dbReference>
<reference evidence="5" key="1">
    <citation type="submission" date="2020-03" db="EMBL/GenBank/DDBJ databases">
        <title>The deep terrestrial virosphere.</title>
        <authorList>
            <person name="Holmfeldt K."/>
            <person name="Nilsson E."/>
            <person name="Simone D."/>
            <person name="Lopez-Fernandez M."/>
            <person name="Wu X."/>
            <person name="de Brujin I."/>
            <person name="Lundin D."/>
            <person name="Andersson A."/>
            <person name="Bertilsson S."/>
            <person name="Dopson M."/>
        </authorList>
    </citation>
    <scope>NUCLEOTIDE SEQUENCE</scope>
    <source>
        <strain evidence="7">MM415A00528</strain>
        <strain evidence="6">MM415B00465</strain>
        <strain evidence="5">TM448A00694</strain>
        <strain evidence="8">TM448B00545</strain>
    </source>
</reference>
<evidence type="ECO:0000256" key="1">
    <source>
        <dbReference type="ARBA" id="ARBA00022676"/>
    </source>
</evidence>
<dbReference type="EMBL" id="MT142460">
    <property type="protein sequence ID" value="QJA81469.1"/>
    <property type="molecule type" value="Genomic_DNA"/>
</dbReference>
<dbReference type="Gene3D" id="3.90.550.40">
    <property type="match status" value="1"/>
</dbReference>
<sequence length="573" mass="65623">MRRFSTKFSSRPKPPVRIALLTPHSKGGDVAEHLYSLQQMDMTGIVIEKVVVFEEQWAKARNTLVQMALDRDRNAPFDYVFWADDDVIFPTDMLQKLIAHDKDIVSGLYFARKMPHWPQIYEYAKEAPGKFWFKIYYPPAELIEVDAVGAGCLLVKMDVFRKMEKPWFLFTDELGEDMYFCHKAKQMGYSVFCDTSIKCGHITRAIVDEAVFQRVQPGLFRVPTPGRMRIVFAPIPAGKPWNDTTLEKEALGGSETCVAYLARELAKRDHRVVVVSHGEEGIFNDVHYVHVNNLGNVLGQPIDVLVISRWKEALDFHAPLTKAKVFWSHDWVPAYDVVPVLDKADAVVALSQVHGQLFAIVNNMIQREDRECPPIFVMPDGIDLSLFTPDDLPERHLNRLLWTSNPARGLAVAGEWFQRFRAQRPELEFHVYGRAAVYGWGPEMEYAYMPRDRTNVFIHDPLPKAELARELMSAGLFFQPTHWPETFGIAYMEAQAAGTPIIATPTSSLPEIVRGGILTFDFEEAFERMMDPMTWLRYSGRGREFALNFGWDTIAEQWEGMLHHILQEKGHSV</sequence>
<evidence type="ECO:0000313" key="6">
    <source>
        <dbReference type="EMBL" id="QJA64780.1"/>
    </source>
</evidence>
<feature type="domain" description="Glycosyl transferase family 1" evidence="3">
    <location>
        <begin position="409"/>
        <end position="516"/>
    </location>
</feature>
<dbReference type="InterPro" id="IPR028098">
    <property type="entry name" value="Glyco_trans_4-like_N"/>
</dbReference>
<dbReference type="InterPro" id="IPR001296">
    <property type="entry name" value="Glyco_trans_1"/>
</dbReference>
<keyword evidence="1" id="KW-0328">Glycosyltransferase</keyword>
<proteinExistence type="predicted"/>
<organism evidence="5">
    <name type="scientific">viral metagenome</name>
    <dbReference type="NCBI Taxonomy" id="1070528"/>
    <lineage>
        <taxon>unclassified sequences</taxon>
        <taxon>metagenomes</taxon>
        <taxon>organismal metagenomes</taxon>
    </lineage>
</organism>
<accession>A0A6H1ZIY5</accession>
<dbReference type="InterPro" id="IPR029044">
    <property type="entry name" value="Nucleotide-diphossugar_trans"/>
</dbReference>
<dbReference type="SUPFAM" id="SSF53448">
    <property type="entry name" value="Nucleotide-diphospho-sugar transferases"/>
    <property type="match status" value="1"/>
</dbReference>
<evidence type="ECO:0000256" key="2">
    <source>
        <dbReference type="ARBA" id="ARBA00022679"/>
    </source>
</evidence>
<dbReference type="EMBL" id="MT141526">
    <property type="protein sequence ID" value="QJA64780.1"/>
    <property type="molecule type" value="Genomic_DNA"/>
</dbReference>
<dbReference type="EMBL" id="MT144632">
    <property type="protein sequence ID" value="QJH95893.1"/>
    <property type="molecule type" value="Genomic_DNA"/>
</dbReference>
<evidence type="ECO:0000259" key="3">
    <source>
        <dbReference type="Pfam" id="PF00534"/>
    </source>
</evidence>
<gene>
    <name evidence="7" type="ORF">MM415A00528_0012</name>
    <name evidence="6" type="ORF">MM415B00465_0014</name>
    <name evidence="5" type="ORF">TM448A00694_0002</name>
    <name evidence="8" type="ORF">TM448B00545_0014</name>
</gene>
<dbReference type="EMBL" id="MT144047">
    <property type="protein sequence ID" value="QJA47524.1"/>
    <property type="molecule type" value="Genomic_DNA"/>
</dbReference>
<evidence type="ECO:0000313" key="5">
    <source>
        <dbReference type="EMBL" id="QJA47524.1"/>
    </source>
</evidence>
<evidence type="ECO:0000259" key="4">
    <source>
        <dbReference type="Pfam" id="PF13439"/>
    </source>
</evidence>
<evidence type="ECO:0000313" key="7">
    <source>
        <dbReference type="EMBL" id="QJA81469.1"/>
    </source>
</evidence>
<dbReference type="AlphaFoldDB" id="A0A6H1ZIY5"/>
<dbReference type="PANTHER" id="PTHR12526:SF510">
    <property type="entry name" value="D-INOSITOL 3-PHOSPHATE GLYCOSYLTRANSFERASE"/>
    <property type="match status" value="1"/>
</dbReference>
<dbReference type="Gene3D" id="3.40.50.2000">
    <property type="entry name" value="Glycogen Phosphorylase B"/>
    <property type="match status" value="2"/>
</dbReference>
<dbReference type="Pfam" id="PF13439">
    <property type="entry name" value="Glyco_transf_4"/>
    <property type="match status" value="1"/>
</dbReference>
<evidence type="ECO:0000313" key="8">
    <source>
        <dbReference type="EMBL" id="QJH95893.1"/>
    </source>
</evidence>
<dbReference type="Pfam" id="PF00534">
    <property type="entry name" value="Glycos_transf_1"/>
    <property type="match status" value="1"/>
</dbReference>